<keyword evidence="1" id="KW-0732">Signal</keyword>
<dbReference type="Proteomes" id="UP000441522">
    <property type="component" value="Unassembled WGS sequence"/>
</dbReference>
<dbReference type="InterPro" id="IPR024361">
    <property type="entry name" value="BACON"/>
</dbReference>
<sequence length="358" mass="40388">MKEKKYSLSLFSLFMTGLFFLFSCSDKGTETEDNQYFQVVRTDTDIDYTGGSVVIQTNVDGVEAHSKDAWLTSEVSGSQVRLTASANPGYESRTTMVLLTYRDETQQVPITQLGIISIVDVYSYDFQEHGGSKGFLWKTDQEYKITGVDPSWLSYEIKDDSIYFKSAALGIYDDTRSCTVNITAGTYYNKEVVFRQVAPPLSYELIPGNYTLEYTRWVGSEKLRTDVKLVEKEAGRTFVLKGLAFDITVLFDSGQPGIAIKSQFLQKADGQDVWLAAWEGQGRGQLWPDSRFGVMSRWNGDKKNIEFTMIPDGVIDETWQDDAGSPVITRGFILWGKSEYTSGGESRLINMKFIKKNQ</sequence>
<name>A0A6I0I4S9_PHOVU</name>
<dbReference type="PROSITE" id="PS51257">
    <property type="entry name" value="PROKAR_LIPOPROTEIN"/>
    <property type="match status" value="1"/>
</dbReference>
<evidence type="ECO:0000313" key="5">
    <source>
        <dbReference type="Proteomes" id="UP000441522"/>
    </source>
</evidence>
<evidence type="ECO:0000259" key="3">
    <source>
        <dbReference type="Pfam" id="PF16377"/>
    </source>
</evidence>
<organism evidence="4 5">
    <name type="scientific">Phocaeicola vulgatus</name>
    <name type="common">Bacteroides vulgatus</name>
    <dbReference type="NCBI Taxonomy" id="821"/>
    <lineage>
        <taxon>Bacteria</taxon>
        <taxon>Pseudomonadati</taxon>
        <taxon>Bacteroidota</taxon>
        <taxon>Bacteroidia</taxon>
        <taxon>Bacteroidales</taxon>
        <taxon>Bacteroidaceae</taxon>
        <taxon>Phocaeicola</taxon>
    </lineage>
</organism>
<feature type="domain" description="BACON" evidence="2">
    <location>
        <begin position="64"/>
        <end position="112"/>
    </location>
</feature>
<dbReference type="EMBL" id="WCWW01000043">
    <property type="protein sequence ID" value="KAB3853545.1"/>
    <property type="molecule type" value="Genomic_DNA"/>
</dbReference>
<dbReference type="Gene3D" id="2.60.40.10">
    <property type="entry name" value="Immunoglobulins"/>
    <property type="match status" value="1"/>
</dbReference>
<dbReference type="InterPro" id="IPR032271">
    <property type="entry name" value="DUF4987"/>
</dbReference>
<proteinExistence type="predicted"/>
<dbReference type="CDD" id="cd14948">
    <property type="entry name" value="BACON"/>
    <property type="match status" value="1"/>
</dbReference>
<comment type="caution">
    <text evidence="4">The sequence shown here is derived from an EMBL/GenBank/DDBJ whole genome shotgun (WGS) entry which is preliminary data.</text>
</comment>
<evidence type="ECO:0000313" key="4">
    <source>
        <dbReference type="EMBL" id="KAB3853545.1"/>
    </source>
</evidence>
<reference evidence="4 5" key="1">
    <citation type="journal article" date="2019" name="Nat. Med.">
        <title>A library of human gut bacterial isolates paired with longitudinal multiomics data enables mechanistic microbiome research.</title>
        <authorList>
            <person name="Poyet M."/>
            <person name="Groussin M."/>
            <person name="Gibbons S.M."/>
            <person name="Avila-Pacheco J."/>
            <person name="Jiang X."/>
            <person name="Kearney S.M."/>
            <person name="Perrotta A.R."/>
            <person name="Berdy B."/>
            <person name="Zhao S."/>
            <person name="Lieberman T.D."/>
            <person name="Swanson P.K."/>
            <person name="Smith M."/>
            <person name="Roesemann S."/>
            <person name="Alexander J.E."/>
            <person name="Rich S.A."/>
            <person name="Livny J."/>
            <person name="Vlamakis H."/>
            <person name="Clish C."/>
            <person name="Bullock K."/>
            <person name="Deik A."/>
            <person name="Scott J."/>
            <person name="Pierce K.A."/>
            <person name="Xavier R.J."/>
            <person name="Alm E.J."/>
        </authorList>
    </citation>
    <scope>NUCLEOTIDE SEQUENCE [LARGE SCALE GENOMIC DNA]</scope>
    <source>
        <strain evidence="4 5">BIOML-A5</strain>
    </source>
</reference>
<feature type="signal peptide" evidence="1">
    <location>
        <begin position="1"/>
        <end position="21"/>
    </location>
</feature>
<accession>A0A6I0I4S9</accession>
<dbReference type="InterPro" id="IPR013783">
    <property type="entry name" value="Ig-like_fold"/>
</dbReference>
<protein>
    <recommendedName>
        <fullName evidence="6">BACON domain-containing protein</fullName>
    </recommendedName>
</protein>
<evidence type="ECO:0000259" key="2">
    <source>
        <dbReference type="Pfam" id="PF13004"/>
    </source>
</evidence>
<dbReference type="Pfam" id="PF16377">
    <property type="entry name" value="DUF4987"/>
    <property type="match status" value="1"/>
</dbReference>
<feature type="domain" description="DUF4987" evidence="3">
    <location>
        <begin position="202"/>
        <end position="312"/>
    </location>
</feature>
<evidence type="ECO:0000256" key="1">
    <source>
        <dbReference type="SAM" id="SignalP"/>
    </source>
</evidence>
<dbReference type="Pfam" id="PF13004">
    <property type="entry name" value="BACON"/>
    <property type="match status" value="1"/>
</dbReference>
<gene>
    <name evidence="4" type="ORF">GAS29_16605</name>
</gene>
<feature type="chain" id="PRO_5030152581" description="BACON domain-containing protein" evidence="1">
    <location>
        <begin position="22"/>
        <end position="358"/>
    </location>
</feature>
<evidence type="ECO:0008006" key="6">
    <source>
        <dbReference type="Google" id="ProtNLM"/>
    </source>
</evidence>
<dbReference type="AlphaFoldDB" id="A0A6I0I4S9"/>